<feature type="coiled-coil region" evidence="1">
    <location>
        <begin position="587"/>
        <end position="621"/>
    </location>
</feature>
<protein>
    <submittedName>
        <fullName evidence="2">Coiled-coil domain-containing protein 170</fullName>
    </submittedName>
</protein>
<evidence type="ECO:0000313" key="2">
    <source>
        <dbReference type="WBParaSite" id="MCU_005277-RB"/>
    </source>
</evidence>
<accession>A0A5K3F690</accession>
<keyword evidence="1" id="KW-0175">Coiled coil</keyword>
<organism evidence="2">
    <name type="scientific">Mesocestoides corti</name>
    <name type="common">Flatworm</name>
    <dbReference type="NCBI Taxonomy" id="53468"/>
    <lineage>
        <taxon>Eukaryota</taxon>
        <taxon>Metazoa</taxon>
        <taxon>Spiralia</taxon>
        <taxon>Lophotrochozoa</taxon>
        <taxon>Platyhelminthes</taxon>
        <taxon>Cestoda</taxon>
        <taxon>Eucestoda</taxon>
        <taxon>Cyclophyllidea</taxon>
        <taxon>Mesocestoididae</taxon>
        <taxon>Mesocestoides</taxon>
    </lineage>
</organism>
<evidence type="ECO:0000256" key="1">
    <source>
        <dbReference type="SAM" id="Coils"/>
    </source>
</evidence>
<reference evidence="2" key="1">
    <citation type="submission" date="2019-11" db="UniProtKB">
        <authorList>
            <consortium name="WormBaseParasite"/>
        </authorList>
    </citation>
    <scope>IDENTIFICATION</scope>
</reference>
<dbReference type="AlphaFoldDB" id="A0A5K3F690"/>
<dbReference type="WBParaSite" id="MCU_005277-RB">
    <property type="protein sequence ID" value="MCU_005277-RB"/>
    <property type="gene ID" value="MCU_005277"/>
</dbReference>
<feature type="coiled-coil region" evidence="1">
    <location>
        <begin position="450"/>
        <end position="502"/>
    </location>
</feature>
<proteinExistence type="predicted"/>
<sequence>MPRRHENVHFEILSDDNSQVHKETKGIGLDIQSPSICDLSTSSNKQCSTTGQKKSYGASAFEKRQKNYFFGDNSLDSTYFSSPLSDTSENPENGTLFLPQSFTRENITEALPPESISQSLSNHMTVPSIKNPHPRSHSDSVFLAHDCNKHEEAVPPKFRLTSETTEPVLTAANLHQKLLKLQLDLNSLYAERHQLKENLDATILHRENLLAKIREIELTRSSTPPKRELLADLQERLSQEMTRSSSLLTKVRSLKEDVLPAETRGKLQCLLNEHLVKRKNCIDLCLAATEAQITSLTQHKSQVDSPEVHRTDPLAILLQAKNRLCDSLREHVAHQSRLLLDKGEQVVEIPSTTSDESSHQIRLRVLRFGLEERRKALAGLTDKAAAMTAKLNSLKVDAFEQKTALIRDLTVTVEAQRQAFRQSRQQAELMRSDVNRIIATAAADTPDETIDEVTRKADDLTAKVNSLRCEISRLDQQPSLMYRQLELANQEVEKAITAADEQCIRIKSRIRKRHKQLKSLRPKEAEVSAKINKLDNLNHRLSEVQKRLEYAENLDRRTQEVLTRQELRVEDVRSKCNRVKELYAEEKRAQVARVREIEKERDEYKQKLMELNKTLDMLGRHSLLKGARGAYKLLMADFDELGIEGDDEVDEHMVKRCAFFCQEIKRLQQHTAWLEENLKFVESKSLTSQRISAIKAVLDRGGPRPAANDVRRRAANRVTRPRPISMIETCTPGVTPRPRFGVTFRPSTVTASRDTRRRTLNEQLSASREPTVTSATQRRLEYSRSLRERHTFPRQVTPLPQRSQSFRQSVSVKTPLIFTAFRNTKFTASKSFNVND</sequence>
<feature type="coiled-coil region" evidence="1">
    <location>
        <begin position="171"/>
        <end position="198"/>
    </location>
</feature>
<feature type="coiled-coil region" evidence="1">
    <location>
        <begin position="527"/>
        <end position="554"/>
    </location>
</feature>
<name>A0A5K3F690_MESCO</name>